<reference evidence="1" key="1">
    <citation type="submission" date="2020-05" db="EMBL/GenBank/DDBJ databases">
        <authorList>
            <person name="Chiriac C."/>
            <person name="Salcher M."/>
            <person name="Ghai R."/>
            <person name="Kavagutti S V."/>
        </authorList>
    </citation>
    <scope>NUCLEOTIDE SEQUENCE</scope>
</reference>
<protein>
    <submittedName>
        <fullName evidence="1">Uncharacterized protein</fullName>
    </submittedName>
</protein>
<gene>
    <name evidence="1" type="ORF">UFOVP972_166</name>
</gene>
<accession>A0A6J5PTX9</accession>
<dbReference type="EMBL" id="LR796923">
    <property type="protein sequence ID" value="CAB4175390.1"/>
    <property type="molecule type" value="Genomic_DNA"/>
</dbReference>
<proteinExistence type="predicted"/>
<name>A0A6J5PTX9_9CAUD</name>
<evidence type="ECO:0000313" key="1">
    <source>
        <dbReference type="EMBL" id="CAB4175390.1"/>
    </source>
</evidence>
<organism evidence="1">
    <name type="scientific">uncultured Caudovirales phage</name>
    <dbReference type="NCBI Taxonomy" id="2100421"/>
    <lineage>
        <taxon>Viruses</taxon>
        <taxon>Duplodnaviria</taxon>
        <taxon>Heunggongvirae</taxon>
        <taxon>Uroviricota</taxon>
        <taxon>Caudoviricetes</taxon>
        <taxon>Peduoviridae</taxon>
        <taxon>Maltschvirus</taxon>
        <taxon>Maltschvirus maltsch</taxon>
    </lineage>
</organism>
<sequence>MSFINWGHETPEQKEIRRRMEERMMFEQMSYSAAMAAAAAAGAGGAKKNYVLSGRSSMTSYYDENGDYQYYTYNYDTDTLNKVYSPGFNEAEYNDQIYVLQDKGFMLKYNRQGNTVYIFTDINGQVIRKISMNDEDYNNWGVYSDDGVSIIVYLIIENTVTIHLFDGETVKKYTIDDIFISPWGADFYTLSVDKGVTFITWQNSNQTAYYLGLMSGGEIVVVDSIVAGESTWDINASWDSDFITVMKANYTTSVHQSFRVIGSTGNTLLSTDIASYGHTSLQDENFYGKGKYFFILKGGPDIDMWAYDRASNTIIQETIVDGGGLDCTAVYHYQDAGYPNGLSNWDDDGILGVNISNTLLIIAYNVVGYYFDGYTTDWFRVDECYAYTLFDGDDQFYSYDMVGAGLTAIKLDDYESLIRSFGEDQSIVLDAFTWDEGAGVNQSTENLQRLSIRAAAGTAPNYLAVAGLLKVGENRFYDKFFLGSRVVYVYYDSVESQLQWTVVDSDGMSNPTSFTLTNSNSTEYYRTHDTLVVIDNDAEKTYVCNQYSNHTFLDLNTETGVWYNKAFISDKNGNGDTSPTTEYAFYQDNTGWGSIVLVHDTGLEDADYGKTISILQDDYFEFTLPMIFTQDWTGELGRNTLLFAWENGIGGWSANLYDLQGTLLSGTNITADAAVTGQVDLWNLNDRAIISVNPNTNIDDHLHYYFGQSTSTVSVVNVGQSDYWWENDFPAWYFD</sequence>